<gene>
    <name evidence="13" type="ORF">Clacol_004820</name>
</gene>
<evidence type="ECO:0000256" key="6">
    <source>
        <dbReference type="ARBA" id="ARBA00022816"/>
    </source>
</evidence>
<dbReference type="InterPro" id="IPR037363">
    <property type="entry name" value="Sec13/Seh1_fam"/>
</dbReference>
<dbReference type="PROSITE" id="PS50082">
    <property type="entry name" value="WD_REPEATS_2"/>
    <property type="match status" value="3"/>
</dbReference>
<evidence type="ECO:0000256" key="2">
    <source>
        <dbReference type="ARBA" id="ARBA00010102"/>
    </source>
</evidence>
<dbReference type="GO" id="GO:1904263">
    <property type="term" value="P:positive regulation of TORC1 signaling"/>
    <property type="evidence" value="ECO:0007669"/>
    <property type="project" value="TreeGrafter"/>
</dbReference>
<comment type="caution">
    <text evidence="13">The sequence shown here is derived from an EMBL/GenBank/DDBJ whole genome shotgun (WGS) entry which is preliminary data.</text>
</comment>
<dbReference type="InterPro" id="IPR020472">
    <property type="entry name" value="WD40_PAC1"/>
</dbReference>
<feature type="compositionally biased region" description="Low complexity" evidence="12">
    <location>
        <begin position="484"/>
        <end position="512"/>
    </location>
</feature>
<sequence>MLQTNLIQNAHADLICDASYNFYGTRLATGGLDQRIKVWRLDEQSGEWSVEDEWKKRAHDAAISRLAWAHPQHGQLLASASFDRTVKIWERVGDVGTNPGSFSGVGSGAGASSDRWVERALLSEAKGSVRCVEWAPTAFGMKIATIASDNHLRIYECLESATATAPGGSGGSSTGLNAAGNPSAATPPDSVLGINMSTPGAPVTTPGPSQPWALTWSLIEDIDVSAMPLFTILPTTGGEPASPAPGQSVPLATTTGLGGSEFTTVSGFDTTASVSATATTSGGAGSSSPFIGGKQVLGSTATTLTSTNAGSGSNIAALGNSSFGLSSQGGSGIPSVVAPTGGSPGNTVNSSFGVLLGSPPTTSAFGGLGGVTGLGNVPPVSGSSSGTVHTSKVGNSTVSNREADGGWDLSWCKDPYWGEVCAAVAGGSGIIKIIQLQAGQRPRGVLFLDPRPSSSGSGETLNSRGATPTSTPHLRAQQPGSQFLSPHHPTSAAAAAANHSKPASPKPSSLATTSISWAPSCGRSYHLIAAGSRDGKVRIWKVRPPPPKILDGEDEDETDADADEYEDEQRYGGGGGPNNNNKTSWSASIVADFEDHASAVGKVAWNITGTVLTSAGNDGRVRLWKCTYGNVWRPMGSLDVIQSDDVIDGDRMEE</sequence>
<dbReference type="Gene3D" id="2.130.10.10">
    <property type="entry name" value="YVTN repeat-like/Quinoprotein amine dehydrogenase"/>
    <property type="match status" value="2"/>
</dbReference>
<keyword evidence="5" id="KW-0677">Repeat</keyword>
<keyword evidence="4 11" id="KW-0853">WD repeat</keyword>
<keyword evidence="10" id="KW-0539">Nucleus</keyword>
<comment type="subcellular location">
    <subcellularLocation>
        <location evidence="1">Nucleus</location>
        <location evidence="1">Nuclear pore complex</location>
    </subcellularLocation>
</comment>
<evidence type="ECO:0000256" key="12">
    <source>
        <dbReference type="SAM" id="MobiDB-lite"/>
    </source>
</evidence>
<evidence type="ECO:0000256" key="11">
    <source>
        <dbReference type="PROSITE-ProRule" id="PRU00221"/>
    </source>
</evidence>
<evidence type="ECO:0000313" key="14">
    <source>
        <dbReference type="Proteomes" id="UP001050691"/>
    </source>
</evidence>
<dbReference type="InterPro" id="IPR036322">
    <property type="entry name" value="WD40_repeat_dom_sf"/>
</dbReference>
<dbReference type="GO" id="GO:0015031">
    <property type="term" value="P:protein transport"/>
    <property type="evidence" value="ECO:0007669"/>
    <property type="project" value="UniProtKB-KW"/>
</dbReference>
<evidence type="ECO:0000256" key="4">
    <source>
        <dbReference type="ARBA" id="ARBA00022574"/>
    </source>
</evidence>
<dbReference type="PANTHER" id="PTHR11024:SF3">
    <property type="entry name" value="NUCLEOPORIN SEH1"/>
    <property type="match status" value="1"/>
</dbReference>
<feature type="region of interest" description="Disordered" evidence="12">
    <location>
        <begin position="164"/>
        <end position="187"/>
    </location>
</feature>
<evidence type="ECO:0008006" key="15">
    <source>
        <dbReference type="Google" id="ProtNLM"/>
    </source>
</evidence>
<dbReference type="GO" id="GO:0031080">
    <property type="term" value="C:nuclear pore outer ring"/>
    <property type="evidence" value="ECO:0007669"/>
    <property type="project" value="TreeGrafter"/>
</dbReference>
<feature type="repeat" description="WD" evidence="11">
    <location>
        <begin position="56"/>
        <end position="90"/>
    </location>
</feature>
<accession>A0AAV5AAU2</accession>
<organism evidence="13 14">
    <name type="scientific">Clathrus columnatus</name>
    <dbReference type="NCBI Taxonomy" id="1419009"/>
    <lineage>
        <taxon>Eukaryota</taxon>
        <taxon>Fungi</taxon>
        <taxon>Dikarya</taxon>
        <taxon>Basidiomycota</taxon>
        <taxon>Agaricomycotina</taxon>
        <taxon>Agaricomycetes</taxon>
        <taxon>Phallomycetidae</taxon>
        <taxon>Phallales</taxon>
        <taxon>Clathraceae</taxon>
        <taxon>Clathrus</taxon>
    </lineage>
</organism>
<dbReference type="AlphaFoldDB" id="A0AAV5AAU2"/>
<keyword evidence="3" id="KW-0813">Transport</keyword>
<protein>
    <recommendedName>
        <fullName evidence="15">WD40 repeat-like protein</fullName>
    </recommendedName>
</protein>
<name>A0AAV5AAU2_9AGAM</name>
<evidence type="ECO:0000256" key="5">
    <source>
        <dbReference type="ARBA" id="ARBA00022737"/>
    </source>
</evidence>
<dbReference type="SUPFAM" id="SSF50978">
    <property type="entry name" value="WD40 repeat-like"/>
    <property type="match status" value="1"/>
</dbReference>
<evidence type="ECO:0000256" key="3">
    <source>
        <dbReference type="ARBA" id="ARBA00022448"/>
    </source>
</evidence>
<feature type="repeat" description="WD" evidence="11">
    <location>
        <begin position="593"/>
        <end position="625"/>
    </location>
</feature>
<feature type="region of interest" description="Disordered" evidence="12">
    <location>
        <begin position="538"/>
        <end position="559"/>
    </location>
</feature>
<evidence type="ECO:0000256" key="7">
    <source>
        <dbReference type="ARBA" id="ARBA00022927"/>
    </source>
</evidence>
<feature type="region of interest" description="Disordered" evidence="12">
    <location>
        <begin position="445"/>
        <end position="512"/>
    </location>
</feature>
<keyword evidence="7" id="KW-0653">Protein transport</keyword>
<keyword evidence="6" id="KW-0509">mRNA transport</keyword>
<dbReference type="GO" id="GO:0035859">
    <property type="term" value="C:Seh1-associated complex"/>
    <property type="evidence" value="ECO:0007669"/>
    <property type="project" value="TreeGrafter"/>
</dbReference>
<evidence type="ECO:0000256" key="8">
    <source>
        <dbReference type="ARBA" id="ARBA00023010"/>
    </source>
</evidence>
<dbReference type="Proteomes" id="UP001050691">
    <property type="component" value="Unassembled WGS sequence"/>
</dbReference>
<dbReference type="EMBL" id="BPWL01000005">
    <property type="protein sequence ID" value="GJJ10593.1"/>
    <property type="molecule type" value="Genomic_DNA"/>
</dbReference>
<evidence type="ECO:0000313" key="13">
    <source>
        <dbReference type="EMBL" id="GJJ10593.1"/>
    </source>
</evidence>
<dbReference type="PROSITE" id="PS50294">
    <property type="entry name" value="WD_REPEATS_REGION"/>
    <property type="match status" value="2"/>
</dbReference>
<keyword evidence="8" id="KW-0811">Translocation</keyword>
<dbReference type="GO" id="GO:0005198">
    <property type="term" value="F:structural molecule activity"/>
    <property type="evidence" value="ECO:0007669"/>
    <property type="project" value="InterPro"/>
</dbReference>
<feature type="compositionally biased region" description="Polar residues" evidence="12">
    <location>
        <begin position="452"/>
        <end position="483"/>
    </location>
</feature>
<dbReference type="InterPro" id="IPR015943">
    <property type="entry name" value="WD40/YVTN_repeat-like_dom_sf"/>
</dbReference>
<dbReference type="PRINTS" id="PR00320">
    <property type="entry name" value="GPROTEINBRPT"/>
</dbReference>
<feature type="repeat" description="WD" evidence="11">
    <location>
        <begin position="8"/>
        <end position="42"/>
    </location>
</feature>
<feature type="region of interest" description="Disordered" evidence="12">
    <location>
        <begin position="564"/>
        <end position="583"/>
    </location>
</feature>
<dbReference type="Pfam" id="PF00400">
    <property type="entry name" value="WD40"/>
    <property type="match status" value="4"/>
</dbReference>
<dbReference type="PANTHER" id="PTHR11024">
    <property type="entry name" value="NUCLEAR PORE COMPLEX PROTEIN SEC13 / SEH1 FAMILY MEMBER"/>
    <property type="match status" value="1"/>
</dbReference>
<dbReference type="InterPro" id="IPR001680">
    <property type="entry name" value="WD40_rpt"/>
</dbReference>
<dbReference type="GO" id="GO:0034198">
    <property type="term" value="P:cellular response to amino acid starvation"/>
    <property type="evidence" value="ECO:0007669"/>
    <property type="project" value="TreeGrafter"/>
</dbReference>
<dbReference type="SMART" id="SM00320">
    <property type="entry name" value="WD40"/>
    <property type="match status" value="5"/>
</dbReference>
<comment type="similarity">
    <text evidence="2">Belongs to the WD repeat SEC13 family.</text>
</comment>
<dbReference type="GO" id="GO:0051028">
    <property type="term" value="P:mRNA transport"/>
    <property type="evidence" value="ECO:0007669"/>
    <property type="project" value="UniProtKB-KW"/>
</dbReference>
<evidence type="ECO:0000256" key="9">
    <source>
        <dbReference type="ARBA" id="ARBA00023132"/>
    </source>
</evidence>
<evidence type="ECO:0000256" key="1">
    <source>
        <dbReference type="ARBA" id="ARBA00004567"/>
    </source>
</evidence>
<keyword evidence="14" id="KW-1185">Reference proteome</keyword>
<keyword evidence="9" id="KW-0906">Nuclear pore complex</keyword>
<reference evidence="13" key="1">
    <citation type="submission" date="2021-10" db="EMBL/GenBank/DDBJ databases">
        <title>De novo Genome Assembly of Clathrus columnatus (Basidiomycota, Fungi) Using Illumina and Nanopore Sequence Data.</title>
        <authorList>
            <person name="Ogiso-Tanaka E."/>
            <person name="Itagaki H."/>
            <person name="Hosoya T."/>
            <person name="Hosaka K."/>
        </authorList>
    </citation>
    <scope>NUCLEOTIDE SEQUENCE</scope>
    <source>
        <strain evidence="13">MO-923</strain>
    </source>
</reference>
<proteinExistence type="inferred from homology"/>
<evidence type="ECO:0000256" key="10">
    <source>
        <dbReference type="ARBA" id="ARBA00023242"/>
    </source>
</evidence>